<dbReference type="PROSITE" id="PS51257">
    <property type="entry name" value="PROKAR_LIPOPROTEIN"/>
    <property type="match status" value="1"/>
</dbReference>
<comment type="caution">
    <text evidence="1">The sequence shown here is derived from an EMBL/GenBank/DDBJ whole genome shotgun (WGS) entry which is preliminary data.</text>
</comment>
<proteinExistence type="predicted"/>
<name>A0ABN7K1Q0_9BACT</name>
<protein>
    <recommendedName>
        <fullName evidence="3">Lipoprotein</fullName>
    </recommendedName>
</protein>
<evidence type="ECO:0008006" key="3">
    <source>
        <dbReference type="Google" id="ProtNLM"/>
    </source>
</evidence>
<evidence type="ECO:0000313" key="1">
    <source>
        <dbReference type="EMBL" id="CAD7286453.1"/>
    </source>
</evidence>
<dbReference type="EMBL" id="CAJHOE010000001">
    <property type="protein sequence ID" value="CAD7286453.1"/>
    <property type="molecule type" value="Genomic_DNA"/>
</dbReference>
<sequence length="160" mass="18263">MKKFLIFLAILAFIQGCSNKKVIVHEPLKNELLAYTSKDEIIDKNGNTLITATYLNPIYQSKVSIKNEEKFLVAINPKEHEINPQTIALNGDTNGTKARVLEQDDELLKLTGFNMPWGIYYEISAPSKDTDNLNLSFEIYPSKKVSLDFLKVSKSLYWYP</sequence>
<organism evidence="1 2">
    <name type="scientific">Campylobacter suis</name>
    <dbReference type="NCBI Taxonomy" id="2790657"/>
    <lineage>
        <taxon>Bacteria</taxon>
        <taxon>Pseudomonadati</taxon>
        <taxon>Campylobacterota</taxon>
        <taxon>Epsilonproteobacteria</taxon>
        <taxon>Campylobacterales</taxon>
        <taxon>Campylobacteraceae</taxon>
        <taxon>Campylobacter</taxon>
    </lineage>
</organism>
<evidence type="ECO:0000313" key="2">
    <source>
        <dbReference type="Proteomes" id="UP000789359"/>
    </source>
</evidence>
<dbReference type="Proteomes" id="UP000789359">
    <property type="component" value="Unassembled WGS sequence"/>
</dbReference>
<keyword evidence="2" id="KW-1185">Reference proteome</keyword>
<dbReference type="RefSeq" id="WP_230056084.1">
    <property type="nucleotide sequence ID" value="NZ_CAJHOE010000001.1"/>
</dbReference>
<reference evidence="1 2" key="1">
    <citation type="submission" date="2020-11" db="EMBL/GenBank/DDBJ databases">
        <authorList>
            <person name="Peeters C."/>
        </authorList>
    </citation>
    <scope>NUCLEOTIDE SEQUENCE [LARGE SCALE GENOMIC DNA]</scope>
    <source>
        <strain evidence="1 2">LMG 8286</strain>
    </source>
</reference>
<gene>
    <name evidence="1" type="ORF">LMG8286_00286</name>
</gene>
<accession>A0ABN7K1Q0</accession>